<dbReference type="InterPro" id="IPR036188">
    <property type="entry name" value="FAD/NAD-bd_sf"/>
</dbReference>
<dbReference type="AlphaFoldDB" id="A0AA39WFK4"/>
<reference evidence="7" key="1">
    <citation type="submission" date="2023-06" db="EMBL/GenBank/DDBJ databases">
        <title>Genome-scale phylogeny and comparative genomics of the fungal order Sordariales.</title>
        <authorList>
            <consortium name="Lawrence Berkeley National Laboratory"/>
            <person name="Hensen N."/>
            <person name="Bonometti L."/>
            <person name="Westerberg I."/>
            <person name="Brannstrom I.O."/>
            <person name="Guillou S."/>
            <person name="Cros-Aarteil S."/>
            <person name="Calhoun S."/>
            <person name="Haridas S."/>
            <person name="Kuo A."/>
            <person name="Mondo S."/>
            <person name="Pangilinan J."/>
            <person name="Riley R."/>
            <person name="Labutti K."/>
            <person name="Andreopoulos B."/>
            <person name="Lipzen A."/>
            <person name="Chen C."/>
            <person name="Yanf M."/>
            <person name="Daum C."/>
            <person name="Ng V."/>
            <person name="Clum A."/>
            <person name="Steindorff A."/>
            <person name="Ohm R."/>
            <person name="Martin F."/>
            <person name="Silar P."/>
            <person name="Natvig D."/>
            <person name="Lalanne C."/>
            <person name="Gautier V."/>
            <person name="Ament-Velasquez S.L."/>
            <person name="Kruys A."/>
            <person name="Hutchinson M.I."/>
            <person name="Powell A.J."/>
            <person name="Barry K."/>
            <person name="Miller A.N."/>
            <person name="Grigoriev I.V."/>
            <person name="Debuchy R."/>
            <person name="Gladieux P."/>
            <person name="Thoren M.H."/>
            <person name="Johannesson H."/>
        </authorList>
    </citation>
    <scope>NUCLEOTIDE SEQUENCE</scope>
    <source>
        <strain evidence="7">CBS 606.72</strain>
    </source>
</reference>
<dbReference type="SUPFAM" id="SSF51905">
    <property type="entry name" value="FAD/NAD(P)-binding domain"/>
    <property type="match status" value="1"/>
</dbReference>
<protein>
    <recommendedName>
        <fullName evidence="6">FAD-binding domain-containing protein</fullName>
    </recommendedName>
</protein>
<comment type="similarity">
    <text evidence="1">Belongs to the paxM FAD-dependent monooxygenase family.</text>
</comment>
<evidence type="ECO:0000259" key="6">
    <source>
        <dbReference type="Pfam" id="PF01494"/>
    </source>
</evidence>
<keyword evidence="3" id="KW-0274">FAD</keyword>
<dbReference type="Pfam" id="PF01494">
    <property type="entry name" value="FAD_binding_3"/>
    <property type="match status" value="1"/>
</dbReference>
<keyword evidence="5" id="KW-0503">Monooxygenase</keyword>
<keyword evidence="2" id="KW-0285">Flavoprotein</keyword>
<proteinExistence type="inferred from homology"/>
<organism evidence="7 8">
    <name type="scientific">Immersiella caudata</name>
    <dbReference type="NCBI Taxonomy" id="314043"/>
    <lineage>
        <taxon>Eukaryota</taxon>
        <taxon>Fungi</taxon>
        <taxon>Dikarya</taxon>
        <taxon>Ascomycota</taxon>
        <taxon>Pezizomycotina</taxon>
        <taxon>Sordariomycetes</taxon>
        <taxon>Sordariomycetidae</taxon>
        <taxon>Sordariales</taxon>
        <taxon>Lasiosphaeriaceae</taxon>
        <taxon>Immersiella</taxon>
    </lineage>
</organism>
<accession>A0AA39WFK4</accession>
<dbReference type="PANTHER" id="PTHR13789">
    <property type="entry name" value="MONOOXYGENASE"/>
    <property type="match status" value="1"/>
</dbReference>
<dbReference type="PRINTS" id="PR00420">
    <property type="entry name" value="RNGMNOXGNASE"/>
</dbReference>
<dbReference type="Pfam" id="PF13450">
    <property type="entry name" value="NAD_binding_8"/>
    <property type="match status" value="1"/>
</dbReference>
<dbReference type="GO" id="GO:0071949">
    <property type="term" value="F:FAD binding"/>
    <property type="evidence" value="ECO:0007669"/>
    <property type="project" value="InterPro"/>
</dbReference>
<dbReference type="Proteomes" id="UP001175000">
    <property type="component" value="Unassembled WGS sequence"/>
</dbReference>
<evidence type="ECO:0000313" key="8">
    <source>
        <dbReference type="Proteomes" id="UP001175000"/>
    </source>
</evidence>
<feature type="domain" description="FAD-binding" evidence="6">
    <location>
        <begin position="149"/>
        <end position="365"/>
    </location>
</feature>
<dbReference type="GO" id="GO:0004497">
    <property type="term" value="F:monooxygenase activity"/>
    <property type="evidence" value="ECO:0007669"/>
    <property type="project" value="UniProtKB-KW"/>
</dbReference>
<evidence type="ECO:0000313" key="7">
    <source>
        <dbReference type="EMBL" id="KAK0614474.1"/>
    </source>
</evidence>
<keyword evidence="4" id="KW-0560">Oxidoreductase</keyword>
<dbReference type="SUPFAM" id="SSF54373">
    <property type="entry name" value="FAD-linked reductases, C-terminal domain"/>
    <property type="match status" value="1"/>
</dbReference>
<evidence type="ECO:0000256" key="3">
    <source>
        <dbReference type="ARBA" id="ARBA00022827"/>
    </source>
</evidence>
<evidence type="ECO:0000256" key="4">
    <source>
        <dbReference type="ARBA" id="ARBA00023002"/>
    </source>
</evidence>
<gene>
    <name evidence="7" type="ORF">B0T14DRAFT_438288</name>
</gene>
<dbReference type="InterPro" id="IPR050493">
    <property type="entry name" value="FAD-dep_Monooxygenase_BioMet"/>
</dbReference>
<evidence type="ECO:0000256" key="5">
    <source>
        <dbReference type="ARBA" id="ARBA00023033"/>
    </source>
</evidence>
<dbReference type="Gene3D" id="3.50.50.60">
    <property type="entry name" value="FAD/NAD(P)-binding domain"/>
    <property type="match status" value="1"/>
</dbReference>
<evidence type="ECO:0000256" key="2">
    <source>
        <dbReference type="ARBA" id="ARBA00022630"/>
    </source>
</evidence>
<evidence type="ECO:0000256" key="1">
    <source>
        <dbReference type="ARBA" id="ARBA00007992"/>
    </source>
</evidence>
<dbReference type="InterPro" id="IPR002938">
    <property type="entry name" value="FAD-bd"/>
</dbReference>
<sequence>MPLNIIITGAGIAGLAAALSLRRAGHTVTIYERSRLNNEVGAAINVPPNAARALVAWGIDPVRSRWVAASGIDIGIGATRQIVDSTPLQWVETVFGKGLYFAHRVDLHESLKQLVVSDEGVGKPVQVHLGRTVVGYDPETPSVTLAGGEVVTADLVVAADGVHSGAVEVVLGRQNPPQPQEVHNGCYRFLIPAGELDGDEETKWWNEGGENDGRMRIFVNGKTGNRFVSYPCRSHEIWNCVGMFHDEELVAATHEDWHAPVGKSHLLNSFPDFHPDLRAVLNRANEVKRWPLLYRNPIPTWTKHKLIVIGDAAHPMLPHQGQGGAQGIEDGISLGIALAGATADIESISSRLGIFEKARRNRASAVQILSNAAVVHDESTKQELAKYLEGAEVPLVTPAEFSRYNWSFDVVRRTVELVKEVDAGFELPERFFVGDPHIPAPPVNGKH</sequence>
<dbReference type="PANTHER" id="PTHR13789:SF215">
    <property type="entry name" value="FAD-BINDING DOMAIN-CONTAINING PROTEIN-RELATED"/>
    <property type="match status" value="1"/>
</dbReference>
<keyword evidence="8" id="KW-1185">Reference proteome</keyword>
<name>A0AA39WFK4_9PEZI</name>
<comment type="caution">
    <text evidence="7">The sequence shown here is derived from an EMBL/GenBank/DDBJ whole genome shotgun (WGS) entry which is preliminary data.</text>
</comment>
<dbReference type="EMBL" id="JAULSU010000006">
    <property type="protein sequence ID" value="KAK0614474.1"/>
    <property type="molecule type" value="Genomic_DNA"/>
</dbReference>